<dbReference type="HOGENOM" id="CLU_2689640_0_0_1"/>
<keyword evidence="2" id="KW-1185">Reference proteome</keyword>
<name>A0A0C3QWA1_9AGAM</name>
<protein>
    <submittedName>
        <fullName evidence="1">Uncharacterized protein</fullName>
    </submittedName>
</protein>
<dbReference type="Proteomes" id="UP000054248">
    <property type="component" value="Unassembled WGS sequence"/>
</dbReference>
<gene>
    <name evidence="1" type="ORF">M407DRAFT_241155</name>
</gene>
<reference evidence="1 2" key="1">
    <citation type="submission" date="2014-04" db="EMBL/GenBank/DDBJ databases">
        <authorList>
            <consortium name="DOE Joint Genome Institute"/>
            <person name="Kuo A."/>
            <person name="Girlanda M."/>
            <person name="Perotto S."/>
            <person name="Kohler A."/>
            <person name="Nagy L.G."/>
            <person name="Floudas D."/>
            <person name="Copeland A."/>
            <person name="Barry K.W."/>
            <person name="Cichocki N."/>
            <person name="Veneault-Fourrey C."/>
            <person name="LaButti K."/>
            <person name="Lindquist E.A."/>
            <person name="Lipzen A."/>
            <person name="Lundell T."/>
            <person name="Morin E."/>
            <person name="Murat C."/>
            <person name="Sun H."/>
            <person name="Tunlid A."/>
            <person name="Henrissat B."/>
            <person name="Grigoriev I.V."/>
            <person name="Hibbett D.S."/>
            <person name="Martin F."/>
            <person name="Nordberg H.P."/>
            <person name="Cantor M.N."/>
            <person name="Hua S.X."/>
        </authorList>
    </citation>
    <scope>NUCLEOTIDE SEQUENCE [LARGE SCALE GENOMIC DNA]</scope>
    <source>
        <strain evidence="1 2">MUT 4182</strain>
    </source>
</reference>
<evidence type="ECO:0000313" key="1">
    <source>
        <dbReference type="EMBL" id="KIO33109.1"/>
    </source>
</evidence>
<reference evidence="2" key="2">
    <citation type="submission" date="2015-01" db="EMBL/GenBank/DDBJ databases">
        <title>Evolutionary Origins and Diversification of the Mycorrhizal Mutualists.</title>
        <authorList>
            <consortium name="DOE Joint Genome Institute"/>
            <consortium name="Mycorrhizal Genomics Consortium"/>
            <person name="Kohler A."/>
            <person name="Kuo A."/>
            <person name="Nagy L.G."/>
            <person name="Floudas D."/>
            <person name="Copeland A."/>
            <person name="Barry K.W."/>
            <person name="Cichocki N."/>
            <person name="Veneault-Fourrey C."/>
            <person name="LaButti K."/>
            <person name="Lindquist E.A."/>
            <person name="Lipzen A."/>
            <person name="Lundell T."/>
            <person name="Morin E."/>
            <person name="Murat C."/>
            <person name="Riley R."/>
            <person name="Ohm R."/>
            <person name="Sun H."/>
            <person name="Tunlid A."/>
            <person name="Henrissat B."/>
            <person name="Grigoriev I.V."/>
            <person name="Hibbett D.S."/>
            <person name="Martin F."/>
        </authorList>
    </citation>
    <scope>NUCLEOTIDE SEQUENCE [LARGE SCALE GENOMIC DNA]</scope>
    <source>
        <strain evidence="2">MUT 4182</strain>
    </source>
</reference>
<evidence type="ECO:0000313" key="2">
    <source>
        <dbReference type="Proteomes" id="UP000054248"/>
    </source>
</evidence>
<accession>A0A0C3QWA1</accession>
<dbReference type="EMBL" id="KN822950">
    <property type="protein sequence ID" value="KIO33109.1"/>
    <property type="molecule type" value="Genomic_DNA"/>
</dbReference>
<proteinExistence type="predicted"/>
<sequence length="74" mass="8364">MLQALPAGYGSFALSDFGDEHSHPCKTWQRARPGKGYEPKHILCNVSMSNLTKYFYACHVCLIGACPRVPYSWR</sequence>
<dbReference type="AlphaFoldDB" id="A0A0C3QWA1"/>
<organism evidence="1 2">
    <name type="scientific">Tulasnella calospora MUT 4182</name>
    <dbReference type="NCBI Taxonomy" id="1051891"/>
    <lineage>
        <taxon>Eukaryota</taxon>
        <taxon>Fungi</taxon>
        <taxon>Dikarya</taxon>
        <taxon>Basidiomycota</taxon>
        <taxon>Agaricomycotina</taxon>
        <taxon>Agaricomycetes</taxon>
        <taxon>Cantharellales</taxon>
        <taxon>Tulasnellaceae</taxon>
        <taxon>Tulasnella</taxon>
    </lineage>
</organism>